<dbReference type="Pfam" id="PF01385">
    <property type="entry name" value="OrfB_IS605"/>
    <property type="match status" value="1"/>
</dbReference>
<keyword evidence="4" id="KW-0233">DNA recombination</keyword>
<name>A0A7W6EUI2_9BACT</name>
<sequence length="341" mass="38415">MNLTTLQYRIKDSTASKKLVVLGYSCNFVWNYCNQVNQESWKKFGKPLSAFDLNKLTASCAKELGLHSQTVQAVCEEYAKSCKQHKKRKLNWRSRKKSLGWIPFKGVGVKVSSDTVSYNGHKFRFWLSRSIASKVRFGSFCQDSKGNWFVNFVIEQAEIVREKNGRQVGIDLGLKTLATLSDGVEFNRENLTKKYELKLAVAQRANKKKRVTAIHAKIKNKRKDWNHKISTAIVNEYDKIAVGNVSSLKLKKTRMAKSVSDAGWSDFKVMLGFKAVRLGVEMKEVNESFSTVTCSTCLQRTGPSGLSALGVRDWVCSCCGTSHLRDVNAAKNILQFSVRGI</sequence>
<proteinExistence type="inferred from homology"/>
<dbReference type="GO" id="GO:0032196">
    <property type="term" value="P:transposition"/>
    <property type="evidence" value="ECO:0007669"/>
    <property type="project" value="UniProtKB-KW"/>
</dbReference>
<feature type="domain" description="Cas12f1-like TNB" evidence="6">
    <location>
        <begin position="264"/>
        <end position="333"/>
    </location>
</feature>
<comment type="caution">
    <text evidence="7">The sequence shown here is derived from an EMBL/GenBank/DDBJ whole genome shotgun (WGS) entry which is preliminary data.</text>
</comment>
<evidence type="ECO:0000256" key="4">
    <source>
        <dbReference type="ARBA" id="ARBA00023172"/>
    </source>
</evidence>
<dbReference type="GO" id="GO:0006310">
    <property type="term" value="P:DNA recombination"/>
    <property type="evidence" value="ECO:0007669"/>
    <property type="project" value="UniProtKB-KW"/>
</dbReference>
<feature type="domain" description="Probable transposase IS891/IS1136/IS1341" evidence="5">
    <location>
        <begin position="159"/>
        <end position="249"/>
    </location>
</feature>
<keyword evidence="2" id="KW-0815">Transposition</keyword>
<keyword evidence="3" id="KW-0238">DNA-binding</keyword>
<keyword evidence="8" id="KW-1185">Reference proteome</keyword>
<dbReference type="Proteomes" id="UP000541352">
    <property type="component" value="Unassembled WGS sequence"/>
</dbReference>
<evidence type="ECO:0000313" key="8">
    <source>
        <dbReference type="Proteomes" id="UP000541352"/>
    </source>
</evidence>
<evidence type="ECO:0000256" key="3">
    <source>
        <dbReference type="ARBA" id="ARBA00023125"/>
    </source>
</evidence>
<evidence type="ECO:0000256" key="1">
    <source>
        <dbReference type="ARBA" id="ARBA00008761"/>
    </source>
</evidence>
<evidence type="ECO:0000256" key="2">
    <source>
        <dbReference type="ARBA" id="ARBA00022578"/>
    </source>
</evidence>
<gene>
    <name evidence="7" type="ORF">FHS57_006465</name>
</gene>
<dbReference type="AlphaFoldDB" id="A0A7W6EUI2"/>
<organism evidence="7 8">
    <name type="scientific">Runella defluvii</name>
    <dbReference type="NCBI Taxonomy" id="370973"/>
    <lineage>
        <taxon>Bacteria</taxon>
        <taxon>Pseudomonadati</taxon>
        <taxon>Bacteroidota</taxon>
        <taxon>Cytophagia</taxon>
        <taxon>Cytophagales</taxon>
        <taxon>Spirosomataceae</taxon>
        <taxon>Runella</taxon>
    </lineage>
</organism>
<accession>A0A7W6EUI2</accession>
<dbReference type="InterPro" id="IPR001959">
    <property type="entry name" value="Transposase"/>
</dbReference>
<protein>
    <submittedName>
        <fullName evidence="7">IS605 OrfB family transposase</fullName>
    </submittedName>
</protein>
<evidence type="ECO:0000259" key="6">
    <source>
        <dbReference type="Pfam" id="PF07282"/>
    </source>
</evidence>
<dbReference type="GO" id="GO:0003677">
    <property type="term" value="F:DNA binding"/>
    <property type="evidence" value="ECO:0007669"/>
    <property type="project" value="UniProtKB-KW"/>
</dbReference>
<dbReference type="NCBIfam" id="TIGR01766">
    <property type="entry name" value="IS200/IS605 family accessory protein TnpB-like domain"/>
    <property type="match status" value="1"/>
</dbReference>
<comment type="similarity">
    <text evidence="1">In the C-terminal section; belongs to the transposase 35 family.</text>
</comment>
<dbReference type="EMBL" id="JACIBY010000046">
    <property type="protein sequence ID" value="MBB3842431.1"/>
    <property type="molecule type" value="Genomic_DNA"/>
</dbReference>
<evidence type="ECO:0000259" key="5">
    <source>
        <dbReference type="Pfam" id="PF01385"/>
    </source>
</evidence>
<evidence type="ECO:0000313" key="7">
    <source>
        <dbReference type="EMBL" id="MBB3842431.1"/>
    </source>
</evidence>
<dbReference type="NCBIfam" id="NF040570">
    <property type="entry name" value="guided_TnpB"/>
    <property type="match status" value="1"/>
</dbReference>
<dbReference type="InterPro" id="IPR010095">
    <property type="entry name" value="Cas12f1-like_TNB"/>
</dbReference>
<reference evidence="7 8" key="1">
    <citation type="submission" date="2020-08" db="EMBL/GenBank/DDBJ databases">
        <title>Genomic Encyclopedia of Type Strains, Phase IV (KMG-IV): sequencing the most valuable type-strain genomes for metagenomic binning, comparative biology and taxonomic classification.</title>
        <authorList>
            <person name="Goeker M."/>
        </authorList>
    </citation>
    <scope>NUCLEOTIDE SEQUENCE [LARGE SCALE GENOMIC DNA]</scope>
    <source>
        <strain evidence="7 8">DSM 17976</strain>
    </source>
</reference>
<dbReference type="Pfam" id="PF07282">
    <property type="entry name" value="Cas12f1-like_TNB"/>
    <property type="match status" value="1"/>
</dbReference>